<dbReference type="RefSeq" id="WP_129620210.1">
    <property type="nucleotide sequence ID" value="NZ_LR214950.1"/>
</dbReference>
<protein>
    <submittedName>
        <fullName evidence="2">Uncharacterized protein</fullName>
    </submittedName>
</protein>
<dbReference type="EMBL" id="LR214950">
    <property type="protein sequence ID" value="VEU58556.1"/>
    <property type="molecule type" value="Genomic_DNA"/>
</dbReference>
<gene>
    <name evidence="2" type="ORF">NCTC10183_00321</name>
    <name evidence="3" type="ORF">NCTC10183_00836</name>
</gene>
<dbReference type="Proteomes" id="UP000290568">
    <property type="component" value="Chromosome"/>
</dbReference>
<evidence type="ECO:0000313" key="3">
    <source>
        <dbReference type="EMBL" id="VEU59044.1"/>
    </source>
</evidence>
<keyword evidence="1" id="KW-0472">Membrane</keyword>
<dbReference type="AlphaFoldDB" id="A0A449A2S7"/>
<accession>A0A449A2S7</accession>
<dbReference type="EMBL" id="LR214950">
    <property type="protein sequence ID" value="VEU59044.1"/>
    <property type="molecule type" value="Genomic_DNA"/>
</dbReference>
<name>A0A449A2S7_9BACT</name>
<evidence type="ECO:0000313" key="2">
    <source>
        <dbReference type="EMBL" id="VEU58556.1"/>
    </source>
</evidence>
<feature type="transmembrane region" description="Helical" evidence="1">
    <location>
        <begin position="37"/>
        <end position="58"/>
    </location>
</feature>
<keyword evidence="1" id="KW-1133">Transmembrane helix</keyword>
<keyword evidence="1" id="KW-0812">Transmembrane</keyword>
<proteinExistence type="predicted"/>
<evidence type="ECO:0000256" key="1">
    <source>
        <dbReference type="SAM" id="Phobius"/>
    </source>
</evidence>
<evidence type="ECO:0000313" key="4">
    <source>
        <dbReference type="Proteomes" id="UP000290568"/>
    </source>
</evidence>
<reference evidence="2 4" key="1">
    <citation type="submission" date="2019-01" db="EMBL/GenBank/DDBJ databases">
        <authorList>
            <consortium name="Pathogen Informatics"/>
        </authorList>
    </citation>
    <scope>NUCLEOTIDE SEQUENCE [LARGE SCALE GENOMIC DNA]</scope>
    <source>
        <strain evidence="2 4">NCTC10183</strain>
    </source>
</reference>
<keyword evidence="4" id="KW-1185">Reference proteome</keyword>
<feature type="transmembrane region" description="Helical" evidence="1">
    <location>
        <begin position="79"/>
        <end position="99"/>
    </location>
</feature>
<sequence>MITQVIRYFETDYDWTNAKAKELWITSIRGYSIAKLVLMYVLPVIIAIAIVLSIYWGLKYKFSTEQHQSKKGLFVKIGGAVLVVVASGILLGVLTQTLFPGEVNKLLAEGVKQDFITLSGNAVSNKNSALSAEQVSTLASALGRFGYYVS</sequence>
<organism evidence="2 4">
    <name type="scientific">Mycoplasmopsis gallinacea</name>
    <dbReference type="NCBI Taxonomy" id="29556"/>
    <lineage>
        <taxon>Bacteria</taxon>
        <taxon>Bacillati</taxon>
        <taxon>Mycoplasmatota</taxon>
        <taxon>Mycoplasmoidales</taxon>
        <taxon>Metamycoplasmataceae</taxon>
        <taxon>Mycoplasmopsis</taxon>
    </lineage>
</organism>